<feature type="chain" id="PRO_5047333607" evidence="1">
    <location>
        <begin position="29"/>
        <end position="373"/>
    </location>
</feature>
<protein>
    <submittedName>
        <fullName evidence="3">Serine hydrolase</fullName>
    </submittedName>
</protein>
<evidence type="ECO:0000313" key="4">
    <source>
        <dbReference type="Proteomes" id="UP001151002"/>
    </source>
</evidence>
<keyword evidence="1" id="KW-0732">Signal</keyword>
<comment type="caution">
    <text evidence="3">The sequence shown here is derived from an EMBL/GenBank/DDBJ whole genome shotgun (WGS) entry which is preliminary data.</text>
</comment>
<dbReference type="Proteomes" id="UP001151002">
    <property type="component" value="Unassembled WGS sequence"/>
</dbReference>
<sequence>MRHASIRTLLVICAALVLPATAAAPASAARGDPALQAALDDVVAAGGTGALAVVDDGRRTIQLTSGVARLEPRQALRPSARFRVGSDTKTFVSVVALQLVGERRLRLTDTVEHWLPGLVPNGQNITLRMLLNHTSGLFDYGADETFFAEFLADPTRPRTPRELIAIANSHPPSFEPGGGWSYSNTNYILAGLIVEKASGRALERLVEQRVIRPLGLRSTAFPATTRIAGYHAHGYLPPSVTGAGYRDITAVDPSSVWAAGAMTSNATDLRTFYEALLRGRLLAPAQQRELLTPVVVAPTFSYGLGLFIEQLSCGPVFGHNGGIPGYVSWTYTDRAGERSIVLMMPTQPDDALFPVLTKALDLAVCRMFGRPPL</sequence>
<name>A0ABT4ARX7_9ACTN</name>
<dbReference type="Pfam" id="PF00144">
    <property type="entry name" value="Beta-lactamase"/>
    <property type="match status" value="1"/>
</dbReference>
<dbReference type="EMBL" id="JAPNTZ010000001">
    <property type="protein sequence ID" value="MCY1137003.1"/>
    <property type="molecule type" value="Genomic_DNA"/>
</dbReference>
<proteinExistence type="predicted"/>
<dbReference type="SUPFAM" id="SSF56601">
    <property type="entry name" value="beta-lactamase/transpeptidase-like"/>
    <property type="match status" value="1"/>
</dbReference>
<keyword evidence="3" id="KW-0378">Hydrolase</keyword>
<dbReference type="Gene3D" id="3.40.710.10">
    <property type="entry name" value="DD-peptidase/beta-lactamase superfamily"/>
    <property type="match status" value="1"/>
</dbReference>
<dbReference type="PANTHER" id="PTHR46825:SF7">
    <property type="entry name" value="D-ALANYL-D-ALANINE CARBOXYPEPTIDASE"/>
    <property type="match status" value="1"/>
</dbReference>
<organism evidence="3 4">
    <name type="scientific">Paractinoplanes pyxinae</name>
    <dbReference type="NCBI Taxonomy" id="2997416"/>
    <lineage>
        <taxon>Bacteria</taxon>
        <taxon>Bacillati</taxon>
        <taxon>Actinomycetota</taxon>
        <taxon>Actinomycetes</taxon>
        <taxon>Micromonosporales</taxon>
        <taxon>Micromonosporaceae</taxon>
        <taxon>Paractinoplanes</taxon>
    </lineage>
</organism>
<gene>
    <name evidence="3" type="ORF">OWR29_03270</name>
</gene>
<keyword evidence="4" id="KW-1185">Reference proteome</keyword>
<dbReference type="InterPro" id="IPR050491">
    <property type="entry name" value="AmpC-like"/>
</dbReference>
<feature type="signal peptide" evidence="1">
    <location>
        <begin position="1"/>
        <end position="28"/>
    </location>
</feature>
<dbReference type="PANTHER" id="PTHR46825">
    <property type="entry name" value="D-ALANYL-D-ALANINE-CARBOXYPEPTIDASE/ENDOPEPTIDASE AMPH"/>
    <property type="match status" value="1"/>
</dbReference>
<dbReference type="InterPro" id="IPR001466">
    <property type="entry name" value="Beta-lactam-related"/>
</dbReference>
<reference evidence="3" key="1">
    <citation type="submission" date="2022-11" db="EMBL/GenBank/DDBJ databases">
        <authorList>
            <person name="Somphong A."/>
            <person name="Phongsopitanun W."/>
        </authorList>
    </citation>
    <scope>NUCLEOTIDE SEQUENCE</scope>
    <source>
        <strain evidence="3">Pm04-4</strain>
    </source>
</reference>
<dbReference type="InterPro" id="IPR012338">
    <property type="entry name" value="Beta-lactam/transpept-like"/>
</dbReference>
<evidence type="ECO:0000313" key="3">
    <source>
        <dbReference type="EMBL" id="MCY1137003.1"/>
    </source>
</evidence>
<evidence type="ECO:0000259" key="2">
    <source>
        <dbReference type="Pfam" id="PF00144"/>
    </source>
</evidence>
<accession>A0ABT4ARX7</accession>
<dbReference type="GO" id="GO:0016787">
    <property type="term" value="F:hydrolase activity"/>
    <property type="evidence" value="ECO:0007669"/>
    <property type="project" value="UniProtKB-KW"/>
</dbReference>
<dbReference type="RefSeq" id="WP_267560805.1">
    <property type="nucleotide sequence ID" value="NZ_JAPNTZ010000001.1"/>
</dbReference>
<evidence type="ECO:0000256" key="1">
    <source>
        <dbReference type="SAM" id="SignalP"/>
    </source>
</evidence>
<feature type="domain" description="Beta-lactamase-related" evidence="2">
    <location>
        <begin position="49"/>
        <end position="356"/>
    </location>
</feature>